<dbReference type="FunFam" id="1.10.10.10:FF:000322">
    <property type="entry name" value="Probable disease resistance protein At1g63360"/>
    <property type="match status" value="1"/>
</dbReference>
<keyword evidence="2" id="KW-0433">Leucine-rich repeat</keyword>
<evidence type="ECO:0000256" key="7">
    <source>
        <dbReference type="ARBA" id="ARBA00023054"/>
    </source>
</evidence>
<evidence type="ECO:0000256" key="3">
    <source>
        <dbReference type="ARBA" id="ARBA00022737"/>
    </source>
</evidence>
<comment type="caution">
    <text evidence="12">The sequence shown here is derived from an EMBL/GenBank/DDBJ whole genome shotgun (WGS) entry which is preliminary data.</text>
</comment>
<keyword evidence="6" id="KW-0067">ATP-binding</keyword>
<dbReference type="PANTHER" id="PTHR36766:SF70">
    <property type="entry name" value="DISEASE RESISTANCE PROTEIN RGA4"/>
    <property type="match status" value="1"/>
</dbReference>
<dbReference type="Proteomes" id="UP000823388">
    <property type="component" value="Chromosome 8N"/>
</dbReference>
<dbReference type="InterPro" id="IPR002182">
    <property type="entry name" value="NB-ARC"/>
</dbReference>
<dbReference type="Gene3D" id="3.80.10.10">
    <property type="entry name" value="Ribonuclease Inhibitor"/>
    <property type="match status" value="2"/>
</dbReference>
<dbReference type="GO" id="GO:0009626">
    <property type="term" value="P:plant-type hypersensitive response"/>
    <property type="evidence" value="ECO:0007669"/>
    <property type="project" value="UniProtKB-ARBA"/>
</dbReference>
<keyword evidence="13" id="KW-1185">Reference proteome</keyword>
<keyword evidence="5" id="KW-0611">Plant defense</keyword>
<feature type="domain" description="NB-ARC" evidence="8">
    <location>
        <begin position="215"/>
        <end position="368"/>
    </location>
</feature>
<dbReference type="GO" id="GO:0043531">
    <property type="term" value="F:ADP binding"/>
    <property type="evidence" value="ECO:0007669"/>
    <property type="project" value="InterPro"/>
</dbReference>
<dbReference type="Pfam" id="PF00931">
    <property type="entry name" value="NB-ARC"/>
    <property type="match status" value="1"/>
</dbReference>
<keyword evidence="3" id="KW-0677">Repeat</keyword>
<evidence type="ECO:0000259" key="9">
    <source>
        <dbReference type="Pfam" id="PF18052"/>
    </source>
</evidence>
<evidence type="ECO:0000256" key="1">
    <source>
        <dbReference type="ARBA" id="ARBA00008894"/>
    </source>
</evidence>
<dbReference type="OrthoDB" id="1050628at2759"/>
<evidence type="ECO:0000313" key="12">
    <source>
        <dbReference type="EMBL" id="KAG2559239.1"/>
    </source>
</evidence>
<evidence type="ECO:0000259" key="11">
    <source>
        <dbReference type="Pfam" id="PF23598"/>
    </source>
</evidence>
<dbReference type="GO" id="GO:0005524">
    <property type="term" value="F:ATP binding"/>
    <property type="evidence" value="ECO:0007669"/>
    <property type="project" value="UniProtKB-KW"/>
</dbReference>
<evidence type="ECO:0000313" key="13">
    <source>
        <dbReference type="Proteomes" id="UP000823388"/>
    </source>
</evidence>
<dbReference type="InterPro" id="IPR042197">
    <property type="entry name" value="Apaf_helical"/>
</dbReference>
<comment type="similarity">
    <text evidence="1">Belongs to the disease resistance NB-LRR family.</text>
</comment>
<organism evidence="12 13">
    <name type="scientific">Panicum virgatum</name>
    <name type="common">Blackwell switchgrass</name>
    <dbReference type="NCBI Taxonomy" id="38727"/>
    <lineage>
        <taxon>Eukaryota</taxon>
        <taxon>Viridiplantae</taxon>
        <taxon>Streptophyta</taxon>
        <taxon>Embryophyta</taxon>
        <taxon>Tracheophyta</taxon>
        <taxon>Spermatophyta</taxon>
        <taxon>Magnoliopsida</taxon>
        <taxon>Liliopsida</taxon>
        <taxon>Poales</taxon>
        <taxon>Poaceae</taxon>
        <taxon>PACMAD clade</taxon>
        <taxon>Panicoideae</taxon>
        <taxon>Panicodae</taxon>
        <taxon>Paniceae</taxon>
        <taxon>Panicinae</taxon>
        <taxon>Panicum</taxon>
        <taxon>Panicum sect. Hiantes</taxon>
    </lineage>
</organism>
<dbReference type="AlphaFoldDB" id="A0A8T0PF32"/>
<evidence type="ECO:0000256" key="4">
    <source>
        <dbReference type="ARBA" id="ARBA00022741"/>
    </source>
</evidence>
<keyword evidence="7" id="KW-0175">Coiled coil</keyword>
<name>A0A8T0PF32_PANVG</name>
<dbReference type="Gene3D" id="1.10.10.10">
    <property type="entry name" value="Winged helix-like DNA-binding domain superfamily/Winged helix DNA-binding domain"/>
    <property type="match status" value="1"/>
</dbReference>
<dbReference type="Pfam" id="PF23598">
    <property type="entry name" value="LRR_14"/>
    <property type="match status" value="1"/>
</dbReference>
<dbReference type="Gene3D" id="3.40.50.300">
    <property type="entry name" value="P-loop containing nucleotide triphosphate hydrolases"/>
    <property type="match status" value="1"/>
</dbReference>
<dbReference type="Gene3D" id="1.10.8.430">
    <property type="entry name" value="Helical domain of apoptotic protease-activating factors"/>
    <property type="match status" value="1"/>
</dbReference>
<proteinExistence type="inferred from homology"/>
<dbReference type="InterPro" id="IPR058922">
    <property type="entry name" value="WHD_DRP"/>
</dbReference>
<gene>
    <name evidence="12" type="ORF">PVAP13_8NG294300</name>
</gene>
<dbReference type="PANTHER" id="PTHR36766">
    <property type="entry name" value="PLANT BROAD-SPECTRUM MILDEW RESISTANCE PROTEIN RPW8"/>
    <property type="match status" value="1"/>
</dbReference>
<dbReference type="GO" id="GO:0042742">
    <property type="term" value="P:defense response to bacterium"/>
    <property type="evidence" value="ECO:0007669"/>
    <property type="project" value="UniProtKB-ARBA"/>
</dbReference>
<feature type="domain" description="Disease resistance R13L4/SHOC-2-like LRR" evidence="11">
    <location>
        <begin position="588"/>
        <end position="876"/>
    </location>
</feature>
<dbReference type="SUPFAM" id="SSF52058">
    <property type="entry name" value="L domain-like"/>
    <property type="match status" value="1"/>
</dbReference>
<dbReference type="GO" id="GO:0002758">
    <property type="term" value="P:innate immune response-activating signaling pathway"/>
    <property type="evidence" value="ECO:0007669"/>
    <property type="project" value="UniProtKB-ARBA"/>
</dbReference>
<dbReference type="PRINTS" id="PR00364">
    <property type="entry name" value="DISEASERSIST"/>
</dbReference>
<evidence type="ECO:0000259" key="8">
    <source>
        <dbReference type="Pfam" id="PF00931"/>
    </source>
</evidence>
<evidence type="ECO:0000256" key="2">
    <source>
        <dbReference type="ARBA" id="ARBA00022614"/>
    </source>
</evidence>
<dbReference type="SMART" id="SM00369">
    <property type="entry name" value="LRR_TYP"/>
    <property type="match status" value="3"/>
</dbReference>
<dbReference type="InterPro" id="IPR055414">
    <property type="entry name" value="LRR_R13L4/SHOC2-like"/>
</dbReference>
<accession>A0A8T0PF32</accession>
<protein>
    <recommendedName>
        <fullName evidence="14">Disease resistance protein RGA4</fullName>
    </recommendedName>
</protein>
<keyword evidence="4" id="KW-0547">Nucleotide-binding</keyword>
<feature type="domain" description="Disease resistance N-terminal" evidence="9">
    <location>
        <begin position="34"/>
        <end position="116"/>
    </location>
</feature>
<evidence type="ECO:0000256" key="6">
    <source>
        <dbReference type="ARBA" id="ARBA00022840"/>
    </source>
</evidence>
<dbReference type="InterPro" id="IPR032675">
    <property type="entry name" value="LRR_dom_sf"/>
</dbReference>
<dbReference type="EMBL" id="CM029052">
    <property type="protein sequence ID" value="KAG2559239.1"/>
    <property type="molecule type" value="Genomic_DNA"/>
</dbReference>
<dbReference type="Pfam" id="PF18052">
    <property type="entry name" value="Rx_N"/>
    <property type="match status" value="1"/>
</dbReference>
<sequence>MISGLSIHLQSGRLVFLVDLPQQLSFMATIIDSVVGSFAKKLQDIVLEEAISVLRVKDDLKELQRIMNHIRCFLHDAEQRRKEESAVNNWLGELKDAMYEADDIIDLARLEGNKLLADHASSSRRSAACTRFPLFSCLPNIQRRHEIAVRIRKFNNELEKISKLGQRFLKIQNVQPIDDVSETLRMKACELVEPNLVGKETFLACTRLVGLILAHKEEKTYKIGIVGTGGVGKTTLAQKIYNHPKIKGTFSKQAWICVSQAYSQDTLLKEVLRNIGVDYNQDETVGELIKKLAIAIKNKSFFLVLDDVWRQDVWTNLLRTPLNTASATIILVTTRNDTVTRAIGAEHVHRVELMSDDIGWELLWKSMNINEDTEVQNLRGIGTEIVRMCSGLPLAIKVIASVLATKEKTENQWRQVINKSAWSMSELPIELRGALYLSYDELPWHLKQCFLFCALYPEDYSMCRDDLIRYWVAEGFVQDQGEQLLEDIADEYYHELIYRNLLHPNPEYADYYFCKMHDLLRRLGQYLSQDEYFCGDQQSLEAKSLSKLRHVSIVTDKDPVTFHNLSQEHTRARTLLIGFNKSIRVENTIFRRFSCIRVLDLSGTIIENVPNCIGNLIHLRLLDLDRTNISYLPESIGSLRYLQILNLQQCHALHILPMPITGLCNLRRLGLSGTPINQVPKGIAQLKFLNDLEGFPVGCGNDDSATMKDGWNLDELGPLFQLWKLKMIKLERASPCVTDPLLLDKNFLKKLSLCCTKRTDEAYSEEDVINIERIFEKLIPPRSIEDIFIEDFFGRRFPTWLDTAAHFPSLKYLNLIRCKSCVHLPPIGQLPNLKYLKVAGATAVTKIGPEFIGYVVGNPISAEAVAFPKLEGLVIEDMPNWEEWTFVVEGEEVTTASKEAGEDGVAAKQKGGEALSPRMQLLPRLKRLELDRCPRLRALPQQLGLEATSLNVLQLRNMDSIKVVENLPFLSEVLLIAGCEGLERVSNIPQVRELRAQKCLNLWCVERLDSLHQLFLTKDMQDVSSQWLPGLQERHQQLHGEDLDVYNWTW</sequence>
<dbReference type="Pfam" id="PF23559">
    <property type="entry name" value="WHD_DRP"/>
    <property type="match status" value="1"/>
</dbReference>
<dbReference type="InterPro" id="IPR041118">
    <property type="entry name" value="Rx_N"/>
</dbReference>
<dbReference type="InterPro" id="IPR003591">
    <property type="entry name" value="Leu-rich_rpt_typical-subtyp"/>
</dbReference>
<evidence type="ECO:0008006" key="14">
    <source>
        <dbReference type="Google" id="ProtNLM"/>
    </source>
</evidence>
<dbReference type="InterPro" id="IPR027417">
    <property type="entry name" value="P-loop_NTPase"/>
</dbReference>
<dbReference type="InterPro" id="IPR036388">
    <property type="entry name" value="WH-like_DNA-bd_sf"/>
</dbReference>
<dbReference type="CDD" id="cd14798">
    <property type="entry name" value="RX-CC_like"/>
    <property type="match status" value="1"/>
</dbReference>
<reference evidence="12" key="1">
    <citation type="submission" date="2020-05" db="EMBL/GenBank/DDBJ databases">
        <title>WGS assembly of Panicum virgatum.</title>
        <authorList>
            <person name="Lovell J.T."/>
            <person name="Jenkins J."/>
            <person name="Shu S."/>
            <person name="Juenger T.E."/>
            <person name="Schmutz J."/>
        </authorList>
    </citation>
    <scope>NUCLEOTIDE SEQUENCE</scope>
    <source>
        <strain evidence="12">AP13</strain>
    </source>
</reference>
<evidence type="ECO:0000256" key="5">
    <source>
        <dbReference type="ARBA" id="ARBA00022821"/>
    </source>
</evidence>
<dbReference type="InterPro" id="IPR038005">
    <property type="entry name" value="RX-like_CC"/>
</dbReference>
<evidence type="ECO:0000259" key="10">
    <source>
        <dbReference type="Pfam" id="PF23559"/>
    </source>
</evidence>
<dbReference type="Gene3D" id="1.20.5.4130">
    <property type="match status" value="1"/>
</dbReference>
<dbReference type="SUPFAM" id="SSF52540">
    <property type="entry name" value="P-loop containing nucleoside triphosphate hydrolases"/>
    <property type="match status" value="1"/>
</dbReference>
<feature type="domain" description="Disease resistance protein winged helix" evidence="10">
    <location>
        <begin position="455"/>
        <end position="522"/>
    </location>
</feature>